<evidence type="ECO:0000256" key="1">
    <source>
        <dbReference type="ARBA" id="ARBA00004418"/>
    </source>
</evidence>
<dbReference type="InterPro" id="IPR025997">
    <property type="entry name" value="SBP_2_dom"/>
</dbReference>
<evidence type="ECO:0000259" key="7">
    <source>
        <dbReference type="Pfam" id="PF13407"/>
    </source>
</evidence>
<feature type="chain" id="PRO_5003669534" evidence="6">
    <location>
        <begin position="25"/>
        <end position="188"/>
    </location>
</feature>
<feature type="signal peptide" evidence="6">
    <location>
        <begin position="1"/>
        <end position="24"/>
    </location>
</feature>
<evidence type="ECO:0000313" key="8">
    <source>
        <dbReference type="EMBL" id="EIJ67708.1"/>
    </source>
</evidence>
<dbReference type="InterPro" id="IPR050555">
    <property type="entry name" value="Bact_Solute-Bind_Prot2"/>
</dbReference>
<comment type="caution">
    <text evidence="8">The sequence shown here is derived from an EMBL/GenBank/DDBJ whole genome shotgun (WGS) entry which is preliminary data.</text>
</comment>
<keyword evidence="4" id="KW-0762">Sugar transport</keyword>
<dbReference type="PATRIC" id="fig|1095749.3.peg.1885"/>
<dbReference type="GO" id="GO:0030246">
    <property type="term" value="F:carbohydrate binding"/>
    <property type="evidence" value="ECO:0007669"/>
    <property type="project" value="TreeGrafter"/>
</dbReference>
<evidence type="ECO:0000313" key="9">
    <source>
        <dbReference type="Proteomes" id="UP000006457"/>
    </source>
</evidence>
<dbReference type="Gene3D" id="3.40.50.2300">
    <property type="match status" value="2"/>
</dbReference>
<dbReference type="GO" id="GO:0055085">
    <property type="term" value="P:transmembrane transport"/>
    <property type="evidence" value="ECO:0007669"/>
    <property type="project" value="UniProtKB-ARBA"/>
</dbReference>
<organism evidence="8 9">
    <name type="scientific">Pasteurella bettyae CCUG 2042</name>
    <dbReference type="NCBI Taxonomy" id="1095749"/>
    <lineage>
        <taxon>Bacteria</taxon>
        <taxon>Pseudomonadati</taxon>
        <taxon>Pseudomonadota</taxon>
        <taxon>Gammaproteobacteria</taxon>
        <taxon>Pasteurellales</taxon>
        <taxon>Pasteurellaceae</taxon>
        <taxon>Pasteurella</taxon>
    </lineage>
</organism>
<evidence type="ECO:0000256" key="2">
    <source>
        <dbReference type="ARBA" id="ARBA00007639"/>
    </source>
</evidence>
<dbReference type="AlphaFoldDB" id="I3D7L5"/>
<comment type="subcellular location">
    <subcellularLocation>
        <location evidence="1">Periplasm</location>
    </subcellularLocation>
</comment>
<keyword evidence="3" id="KW-0813">Transport</keyword>
<evidence type="ECO:0000256" key="5">
    <source>
        <dbReference type="ARBA" id="ARBA00022729"/>
    </source>
</evidence>
<accession>I3D7L5</accession>
<keyword evidence="9" id="KW-1185">Reference proteome</keyword>
<dbReference type="PANTHER" id="PTHR30036:SF2">
    <property type="entry name" value="D-GALACTOSE_METHYL-GALACTOSIDE BINDING PERIPLASMIC PROTEIN MGLB"/>
    <property type="match status" value="1"/>
</dbReference>
<dbReference type="EMBL" id="AJSX01000041">
    <property type="protein sequence ID" value="EIJ67708.1"/>
    <property type="molecule type" value="Genomic_DNA"/>
</dbReference>
<dbReference type="GO" id="GO:0030288">
    <property type="term" value="C:outer membrane-bounded periplasmic space"/>
    <property type="evidence" value="ECO:0007669"/>
    <property type="project" value="TreeGrafter"/>
</dbReference>
<evidence type="ECO:0000256" key="3">
    <source>
        <dbReference type="ARBA" id="ARBA00022448"/>
    </source>
</evidence>
<feature type="domain" description="Periplasmic binding protein" evidence="7">
    <location>
        <begin position="28"/>
        <end position="187"/>
    </location>
</feature>
<evidence type="ECO:0000256" key="6">
    <source>
        <dbReference type="SAM" id="SignalP"/>
    </source>
</evidence>
<dbReference type="SUPFAM" id="SSF53822">
    <property type="entry name" value="Periplasmic binding protein-like I"/>
    <property type="match status" value="1"/>
</dbReference>
<dbReference type="Proteomes" id="UP000006457">
    <property type="component" value="Unassembled WGS sequence"/>
</dbReference>
<proteinExistence type="inferred from homology"/>
<keyword evidence="5 6" id="KW-0732">Signal</keyword>
<reference evidence="8 9" key="1">
    <citation type="submission" date="2012-03" db="EMBL/GenBank/DDBJ databases">
        <authorList>
            <person name="Harkins D.M."/>
            <person name="Madupu R."/>
            <person name="Durkin A.S."/>
            <person name="Torralba M."/>
            <person name="Methe B."/>
            <person name="Sutton G.G."/>
            <person name="Nelson K.E."/>
        </authorList>
    </citation>
    <scope>NUCLEOTIDE SEQUENCE [LARGE SCALE GENOMIC DNA]</scope>
    <source>
        <strain evidence="8 9">CCUG 2042</strain>
    </source>
</reference>
<comment type="similarity">
    <text evidence="2">Belongs to the bacterial solute-binding protein 2 family.</text>
</comment>
<sequence length="188" mass="20762">MKKLVLNTLAISVLAGASISIVKAESLVGVTIYQYDDTFMNLMKDEISNQASALKDVKFLMNDSQNSQAVQNNQIDILLAKKVKVLAVNLVHTAAATTLIEKAKQQQVPIIFFNKDPGEKILSSYDKAYYIGSSAKSSAIEQAHLIAIHWNKYPELDLNKDGKIQYALLKGEPESTAAITRSQYVIEE</sequence>
<name>I3D7L5_9PAST</name>
<dbReference type="InterPro" id="IPR028082">
    <property type="entry name" value="Peripla_BP_I"/>
</dbReference>
<dbReference type="Pfam" id="PF13407">
    <property type="entry name" value="Peripla_BP_4"/>
    <property type="match status" value="1"/>
</dbReference>
<dbReference type="PANTHER" id="PTHR30036">
    <property type="entry name" value="D-XYLOSE-BINDING PERIPLASMIC PROTEIN"/>
    <property type="match status" value="1"/>
</dbReference>
<dbReference type="eggNOG" id="COG1879">
    <property type="taxonomic scope" value="Bacteria"/>
</dbReference>
<gene>
    <name evidence="8" type="ORF">HMPREF1052_0586</name>
</gene>
<protein>
    <submittedName>
        <fullName evidence="8">Putative D-galactose-binding periplasmic protein</fullName>
    </submittedName>
</protein>
<evidence type="ECO:0000256" key="4">
    <source>
        <dbReference type="ARBA" id="ARBA00022597"/>
    </source>
</evidence>